<feature type="compositionally biased region" description="Low complexity" evidence="1">
    <location>
        <begin position="16"/>
        <end position="26"/>
    </location>
</feature>
<gene>
    <name evidence="2" type="ORF">EYF80_022777</name>
</gene>
<dbReference type="Proteomes" id="UP000314294">
    <property type="component" value="Unassembled WGS sequence"/>
</dbReference>
<accession>A0A4Z2HPW6</accession>
<reference evidence="2 3" key="1">
    <citation type="submission" date="2019-03" db="EMBL/GenBank/DDBJ databases">
        <title>First draft genome of Liparis tanakae, snailfish: a comprehensive survey of snailfish specific genes.</title>
        <authorList>
            <person name="Kim W."/>
            <person name="Song I."/>
            <person name="Jeong J.-H."/>
            <person name="Kim D."/>
            <person name="Kim S."/>
            <person name="Ryu S."/>
            <person name="Song J.Y."/>
            <person name="Lee S.K."/>
        </authorList>
    </citation>
    <scope>NUCLEOTIDE SEQUENCE [LARGE SCALE GENOMIC DNA]</scope>
    <source>
        <tissue evidence="2">Muscle</tissue>
    </source>
</reference>
<comment type="caution">
    <text evidence="2">The sequence shown here is derived from an EMBL/GenBank/DDBJ whole genome shotgun (WGS) entry which is preliminary data.</text>
</comment>
<feature type="compositionally biased region" description="Polar residues" evidence="1">
    <location>
        <begin position="52"/>
        <end position="62"/>
    </location>
</feature>
<organism evidence="2 3">
    <name type="scientific">Liparis tanakae</name>
    <name type="common">Tanaka's snailfish</name>
    <dbReference type="NCBI Taxonomy" id="230148"/>
    <lineage>
        <taxon>Eukaryota</taxon>
        <taxon>Metazoa</taxon>
        <taxon>Chordata</taxon>
        <taxon>Craniata</taxon>
        <taxon>Vertebrata</taxon>
        <taxon>Euteleostomi</taxon>
        <taxon>Actinopterygii</taxon>
        <taxon>Neopterygii</taxon>
        <taxon>Teleostei</taxon>
        <taxon>Neoteleostei</taxon>
        <taxon>Acanthomorphata</taxon>
        <taxon>Eupercaria</taxon>
        <taxon>Perciformes</taxon>
        <taxon>Cottioidei</taxon>
        <taxon>Cottales</taxon>
        <taxon>Liparidae</taxon>
        <taxon>Liparis</taxon>
    </lineage>
</organism>
<protein>
    <submittedName>
        <fullName evidence="2">Uncharacterized protein</fullName>
    </submittedName>
</protein>
<evidence type="ECO:0000313" key="2">
    <source>
        <dbReference type="EMBL" id="TNN67004.1"/>
    </source>
</evidence>
<proteinExistence type="predicted"/>
<dbReference type="EMBL" id="SRLO01000211">
    <property type="protein sequence ID" value="TNN67004.1"/>
    <property type="molecule type" value="Genomic_DNA"/>
</dbReference>
<sequence>MVSSSGLGRAGRRRTATTNPTAVEPQQSCLLSPSLFPPSILSFGLAIRTSIQPLPQEPQATLHSRHTPPSRPIITSTDTT</sequence>
<keyword evidence="3" id="KW-1185">Reference proteome</keyword>
<name>A0A4Z2HPW6_9TELE</name>
<evidence type="ECO:0000256" key="1">
    <source>
        <dbReference type="SAM" id="MobiDB-lite"/>
    </source>
</evidence>
<feature type="region of interest" description="Disordered" evidence="1">
    <location>
        <begin position="52"/>
        <end position="80"/>
    </location>
</feature>
<dbReference type="AlphaFoldDB" id="A0A4Z2HPW6"/>
<evidence type="ECO:0000313" key="3">
    <source>
        <dbReference type="Proteomes" id="UP000314294"/>
    </source>
</evidence>
<feature type="region of interest" description="Disordered" evidence="1">
    <location>
        <begin position="1"/>
        <end position="26"/>
    </location>
</feature>